<dbReference type="HAMAP" id="MF_01315">
    <property type="entry name" value="Ribosomal_uS13"/>
    <property type="match status" value="1"/>
</dbReference>
<dbReference type="Pfam" id="PF00416">
    <property type="entry name" value="Ribosomal_S13"/>
    <property type="match status" value="1"/>
</dbReference>
<organism evidence="5 6">
    <name type="scientific">Cucumis sativus</name>
    <name type="common">Cucumber</name>
    <dbReference type="NCBI Taxonomy" id="3659"/>
    <lineage>
        <taxon>Eukaryota</taxon>
        <taxon>Viridiplantae</taxon>
        <taxon>Streptophyta</taxon>
        <taxon>Embryophyta</taxon>
        <taxon>Tracheophyta</taxon>
        <taxon>Spermatophyta</taxon>
        <taxon>Magnoliopsida</taxon>
        <taxon>eudicotyledons</taxon>
        <taxon>Gunneridae</taxon>
        <taxon>Pentapetalae</taxon>
        <taxon>rosids</taxon>
        <taxon>fabids</taxon>
        <taxon>Cucurbitales</taxon>
        <taxon>Cucurbitaceae</taxon>
        <taxon>Benincaseae</taxon>
        <taxon>Cucumis</taxon>
    </lineage>
</organism>
<accession>A0A0A0KMX9</accession>
<dbReference type="Gene3D" id="1.10.8.50">
    <property type="match status" value="1"/>
</dbReference>
<dbReference type="GO" id="GO:0015935">
    <property type="term" value="C:small ribosomal subunit"/>
    <property type="evidence" value="ECO:0000318"/>
    <property type="project" value="GO_Central"/>
</dbReference>
<reference evidence="5 6" key="3">
    <citation type="journal article" date="2010" name="BMC Genomics">
        <title>Transcriptome sequencing and comparative analysis of cucumber flowers with different sex types.</title>
        <authorList>
            <person name="Guo S."/>
            <person name="Zheng Y."/>
            <person name="Joung J.G."/>
            <person name="Liu S."/>
            <person name="Zhang Z."/>
            <person name="Crasta O.R."/>
            <person name="Sobral B.W."/>
            <person name="Xu Y."/>
            <person name="Huang S."/>
            <person name="Fei Z."/>
        </authorList>
    </citation>
    <scope>NUCLEOTIDE SEQUENCE [LARGE SCALE GENOMIC DNA]</scope>
    <source>
        <strain evidence="6">cv. 9930</strain>
    </source>
</reference>
<reference evidence="5 6" key="1">
    <citation type="journal article" date="2009" name="Nat. Genet.">
        <title>The genome of the cucumber, Cucumis sativus L.</title>
        <authorList>
            <person name="Huang S."/>
            <person name="Li R."/>
            <person name="Zhang Z."/>
            <person name="Li L."/>
            <person name="Gu X."/>
            <person name="Fan W."/>
            <person name="Lucas W.J."/>
            <person name="Wang X."/>
            <person name="Xie B."/>
            <person name="Ni P."/>
            <person name="Ren Y."/>
            <person name="Zhu H."/>
            <person name="Li J."/>
            <person name="Lin K."/>
            <person name="Jin W."/>
            <person name="Fei Z."/>
            <person name="Li G."/>
            <person name="Staub J."/>
            <person name="Kilian A."/>
            <person name="van der Vossen E.A."/>
            <person name="Wu Y."/>
            <person name="Guo J."/>
            <person name="He J."/>
            <person name="Jia Z."/>
            <person name="Ren Y."/>
            <person name="Tian G."/>
            <person name="Lu Y."/>
            <person name="Ruan J."/>
            <person name="Qian W."/>
            <person name="Wang M."/>
            <person name="Huang Q."/>
            <person name="Li B."/>
            <person name="Xuan Z."/>
            <person name="Cao J."/>
            <person name="Asan"/>
            <person name="Wu Z."/>
            <person name="Zhang J."/>
            <person name="Cai Q."/>
            <person name="Bai Y."/>
            <person name="Zhao B."/>
            <person name="Han Y."/>
            <person name="Li Y."/>
            <person name="Li X."/>
            <person name="Wang S."/>
            <person name="Shi Q."/>
            <person name="Liu S."/>
            <person name="Cho W.K."/>
            <person name="Kim J.Y."/>
            <person name="Xu Y."/>
            <person name="Heller-Uszynska K."/>
            <person name="Miao H."/>
            <person name="Cheng Z."/>
            <person name="Zhang S."/>
            <person name="Wu J."/>
            <person name="Yang Y."/>
            <person name="Kang H."/>
            <person name="Li M."/>
            <person name="Liang H."/>
            <person name="Ren X."/>
            <person name="Shi Z."/>
            <person name="Wen M."/>
            <person name="Jian M."/>
            <person name="Yang H."/>
            <person name="Zhang G."/>
            <person name="Yang Z."/>
            <person name="Chen R."/>
            <person name="Liu S."/>
            <person name="Li J."/>
            <person name="Ma L."/>
            <person name="Liu H."/>
            <person name="Zhou Y."/>
            <person name="Zhao J."/>
            <person name="Fang X."/>
            <person name="Li G."/>
            <person name="Fang L."/>
            <person name="Li Y."/>
            <person name="Liu D."/>
            <person name="Zheng H."/>
            <person name="Zhang Y."/>
            <person name="Qin N."/>
            <person name="Li Z."/>
            <person name="Yang G."/>
            <person name="Yang S."/>
            <person name="Bolund L."/>
            <person name="Kristiansen K."/>
            <person name="Zheng H."/>
            <person name="Li S."/>
            <person name="Zhang X."/>
            <person name="Yang H."/>
            <person name="Wang J."/>
            <person name="Sun R."/>
            <person name="Zhang B."/>
            <person name="Jiang S."/>
            <person name="Wang J."/>
            <person name="Du Y."/>
            <person name="Li S."/>
        </authorList>
    </citation>
    <scope>NUCLEOTIDE SEQUENCE [LARGE SCALE GENOMIC DNA]</scope>
    <source>
        <strain evidence="6">cv. 9930</strain>
    </source>
</reference>
<proteinExistence type="inferred from homology"/>
<dbReference type="OrthoDB" id="525520at2759"/>
<dbReference type="PROSITE" id="PS00646">
    <property type="entry name" value="RIBOSOMAL_S13_1"/>
    <property type="match status" value="1"/>
</dbReference>
<reference evidence="5 6" key="4">
    <citation type="journal article" date="2011" name="BMC Genomics">
        <title>RNA-Seq improves annotation of protein-coding genes in the cucumber genome.</title>
        <authorList>
            <person name="Li Z."/>
            <person name="Zhang Z."/>
            <person name="Yan P."/>
            <person name="Huang S."/>
            <person name="Fei Z."/>
            <person name="Lin K."/>
        </authorList>
    </citation>
    <scope>NUCLEOTIDE SEQUENCE [LARGE SCALE GENOMIC DNA]</scope>
    <source>
        <strain evidence="6">cv. 9930</strain>
    </source>
</reference>
<dbReference type="PROSITE" id="PS50159">
    <property type="entry name" value="RIBOSOMAL_S13_2"/>
    <property type="match status" value="1"/>
</dbReference>
<gene>
    <name evidence="5" type="ORF">Csa_5G381850</name>
</gene>
<dbReference type="InterPro" id="IPR018269">
    <property type="entry name" value="Ribosomal_uS13_CS"/>
</dbReference>
<protein>
    <recommendedName>
        <fullName evidence="7">30S ribosomal protein S13, chloroplastic</fullName>
    </recommendedName>
</protein>
<keyword evidence="6" id="KW-1185">Reference proteome</keyword>
<dbReference type="GO" id="GO:0005739">
    <property type="term" value="C:mitochondrion"/>
    <property type="evidence" value="ECO:0000318"/>
    <property type="project" value="GO_Central"/>
</dbReference>
<evidence type="ECO:0008006" key="7">
    <source>
        <dbReference type="Google" id="ProtNLM"/>
    </source>
</evidence>
<dbReference type="GO" id="GO:0003723">
    <property type="term" value="F:RNA binding"/>
    <property type="evidence" value="ECO:0007669"/>
    <property type="project" value="InterPro"/>
</dbReference>
<dbReference type="InterPro" id="IPR010979">
    <property type="entry name" value="Ribosomal_uS13-like_H2TH"/>
</dbReference>
<dbReference type="SUPFAM" id="SSF46946">
    <property type="entry name" value="S13-like H2TH domain"/>
    <property type="match status" value="1"/>
</dbReference>
<dbReference type="GO" id="GO:0006412">
    <property type="term" value="P:translation"/>
    <property type="evidence" value="ECO:0007669"/>
    <property type="project" value="InterPro"/>
</dbReference>
<evidence type="ECO:0000256" key="1">
    <source>
        <dbReference type="ARBA" id="ARBA00008080"/>
    </source>
</evidence>
<evidence type="ECO:0000256" key="4">
    <source>
        <dbReference type="SAM" id="MobiDB-lite"/>
    </source>
</evidence>
<sequence>MFGVRRSLGIVSNALLPRFESLSIQSIHLGAGMEIPDSKPLKFALQYINGIGRARANQVLAQLHLENKLSKDLTKKELIFLADEISKYTVGHELDKCVQRDIGRLQDIQCHRGIRHEQGLPCRGQRTKTNARTVKSKQTRVGKRKAFH</sequence>
<feature type="compositionally biased region" description="Basic residues" evidence="4">
    <location>
        <begin position="134"/>
        <end position="148"/>
    </location>
</feature>
<keyword evidence="3" id="KW-0687">Ribonucleoprotein</keyword>
<dbReference type="Gene3D" id="4.10.910.10">
    <property type="entry name" value="30s ribosomal protein s13, domain 2"/>
    <property type="match status" value="1"/>
</dbReference>
<evidence type="ECO:0000313" key="5">
    <source>
        <dbReference type="EMBL" id="KGN50980.1"/>
    </source>
</evidence>
<comment type="similarity">
    <text evidence="1">Belongs to the universal ribosomal protein uS13 family.</text>
</comment>
<dbReference type="GO" id="GO:0003735">
    <property type="term" value="F:structural constituent of ribosome"/>
    <property type="evidence" value="ECO:0007669"/>
    <property type="project" value="InterPro"/>
</dbReference>
<dbReference type="InterPro" id="IPR027437">
    <property type="entry name" value="Rbsml_uS13_C"/>
</dbReference>
<dbReference type="Gramene" id="KGN50980">
    <property type="protein sequence ID" value="KGN50980"/>
    <property type="gene ID" value="Csa_5G381850"/>
</dbReference>
<evidence type="ECO:0000256" key="2">
    <source>
        <dbReference type="ARBA" id="ARBA00022980"/>
    </source>
</evidence>
<dbReference type="PANTHER" id="PTHR10871:SF28">
    <property type="entry name" value="SMALL RIBOSOMAL SUBUNIT PROTEIN US13M"/>
    <property type="match status" value="1"/>
</dbReference>
<dbReference type="PANTHER" id="PTHR10871">
    <property type="entry name" value="30S RIBOSOMAL PROTEIN S13/40S RIBOSOMAL PROTEIN S18"/>
    <property type="match status" value="1"/>
</dbReference>
<evidence type="ECO:0000256" key="3">
    <source>
        <dbReference type="ARBA" id="ARBA00023274"/>
    </source>
</evidence>
<name>A0A0A0KMX9_CUCSA</name>
<dbReference type="OMA" id="LVGIQCY"/>
<dbReference type="EMBL" id="CM002926">
    <property type="protein sequence ID" value="KGN50980.1"/>
    <property type="molecule type" value="Genomic_DNA"/>
</dbReference>
<dbReference type="STRING" id="3659.A0A0A0KMX9"/>
<dbReference type="eggNOG" id="KOG3311">
    <property type="taxonomic scope" value="Eukaryota"/>
</dbReference>
<dbReference type="Proteomes" id="UP000029981">
    <property type="component" value="Chromosome 5"/>
</dbReference>
<dbReference type="InterPro" id="IPR001892">
    <property type="entry name" value="Ribosomal_uS13"/>
</dbReference>
<reference evidence="5 6" key="2">
    <citation type="journal article" date="2009" name="PLoS ONE">
        <title>An integrated genetic and cytogenetic map of the cucumber genome.</title>
        <authorList>
            <person name="Ren Y."/>
            <person name="Zhang Z."/>
            <person name="Liu J."/>
            <person name="Staub J.E."/>
            <person name="Han Y."/>
            <person name="Cheng Z."/>
            <person name="Li X."/>
            <person name="Lu J."/>
            <person name="Miao H."/>
            <person name="Kang H."/>
            <person name="Xie B."/>
            <person name="Gu X."/>
            <person name="Wang X."/>
            <person name="Du Y."/>
            <person name="Jin W."/>
            <person name="Huang S."/>
        </authorList>
    </citation>
    <scope>NUCLEOTIDE SEQUENCE [LARGE SCALE GENOMIC DNA]</scope>
    <source>
        <strain evidence="6">cv. 9930</strain>
    </source>
</reference>
<dbReference type="KEGG" id="csv:101219478"/>
<evidence type="ECO:0000313" key="6">
    <source>
        <dbReference type="Proteomes" id="UP000029981"/>
    </source>
</evidence>
<feature type="region of interest" description="Disordered" evidence="4">
    <location>
        <begin position="125"/>
        <end position="148"/>
    </location>
</feature>
<keyword evidence="2" id="KW-0689">Ribosomal protein</keyword>
<dbReference type="AlphaFoldDB" id="A0A0A0KMX9"/>